<proteinExistence type="predicted"/>
<evidence type="ECO:0000313" key="1">
    <source>
        <dbReference type="EMBL" id="CAA9587490.1"/>
    </source>
</evidence>
<dbReference type="AlphaFoldDB" id="A0A6J4VS16"/>
<gene>
    <name evidence="1" type="ORF">AVDCRST_MAG81-4150</name>
</gene>
<protein>
    <submittedName>
        <fullName evidence="1">Uncharacterized protein</fullName>
    </submittedName>
</protein>
<organism evidence="1">
    <name type="scientific">uncultured Synechococcales cyanobacterium</name>
    <dbReference type="NCBI Taxonomy" id="1936017"/>
    <lineage>
        <taxon>Bacteria</taxon>
        <taxon>Bacillati</taxon>
        <taxon>Cyanobacteriota</taxon>
        <taxon>Cyanophyceae</taxon>
        <taxon>Synechococcales</taxon>
        <taxon>environmental samples</taxon>
    </lineage>
</organism>
<sequence length="63" mass="7283">MTNAREIPFEQIRTWVRAEHEKGRPMKETVTELATRDDVTLLFVKDSPEVTRQKLNDSIKAVG</sequence>
<reference evidence="1" key="1">
    <citation type="submission" date="2020-02" db="EMBL/GenBank/DDBJ databases">
        <authorList>
            <person name="Meier V. D."/>
        </authorList>
    </citation>
    <scope>NUCLEOTIDE SEQUENCE</scope>
    <source>
        <strain evidence="1">AVDCRST_MAG81</strain>
    </source>
</reference>
<name>A0A6J4VS16_9CYAN</name>
<dbReference type="EMBL" id="CADCWO010000214">
    <property type="protein sequence ID" value="CAA9587490.1"/>
    <property type="molecule type" value="Genomic_DNA"/>
</dbReference>
<accession>A0A6J4VS16</accession>